<evidence type="ECO:0000313" key="2">
    <source>
        <dbReference type="EMBL" id="MBW6432206.1"/>
    </source>
</evidence>
<proteinExistence type="predicted"/>
<dbReference type="EMBL" id="JAHXZI010000001">
    <property type="protein sequence ID" value="MBW6432206.1"/>
    <property type="molecule type" value="Genomic_DNA"/>
</dbReference>
<gene>
    <name evidence="2" type="ORF">KZ829_00400</name>
</gene>
<dbReference type="RefSeq" id="WP_220141895.1">
    <property type="nucleotide sequence ID" value="NZ_JAHXZI010000001.1"/>
</dbReference>
<protein>
    <submittedName>
        <fullName evidence="2">Uncharacterized protein</fullName>
    </submittedName>
</protein>
<sequence length="344" mass="38644">MSSDPSASIRTTPWNAPDPAQVPDLRAALAAQMRTPFEISRTAKVIAAGRGSFIPPSRNPEGAARTLCEQEYERLTGADLYAVTAEMTRLAVVAGESLPDFRLEPEDLPAPTGFMVFAQPIGSYLNTDGPAPERFPIVAVSWGQYSRPGFPRGGVWITFYTPVDLDGLERQAAELAGRPLRERERTRIRSLSGPLNWDNEAIIGYGSERKASYEPGASHDAKLDEFAPWSQTLRAAWLLMSQPQIADVEELEPSRAVRRRAQKAGLDIHAVRVLHLRRLERDHEAAQDDSASREYTCRWMVRGHWRQQWYPSRGVHRPIWINPHIKGPDGKPLRTGETVHLWDR</sequence>
<name>A0ABS7ATS1_9ACTN</name>
<accession>A0ABS7ATS1</accession>
<comment type="caution">
    <text evidence="2">The sequence shown here is derived from an EMBL/GenBank/DDBJ whole genome shotgun (WGS) entry which is preliminary data.</text>
</comment>
<organism evidence="2 3">
    <name type="scientific">Actinoplanes hulinensis</name>
    <dbReference type="NCBI Taxonomy" id="1144547"/>
    <lineage>
        <taxon>Bacteria</taxon>
        <taxon>Bacillati</taxon>
        <taxon>Actinomycetota</taxon>
        <taxon>Actinomycetes</taxon>
        <taxon>Micromonosporales</taxon>
        <taxon>Micromonosporaceae</taxon>
        <taxon>Actinoplanes</taxon>
    </lineage>
</organism>
<evidence type="ECO:0000313" key="3">
    <source>
        <dbReference type="Proteomes" id="UP001519863"/>
    </source>
</evidence>
<keyword evidence="3" id="KW-1185">Reference proteome</keyword>
<reference evidence="2 3" key="1">
    <citation type="journal article" date="2013" name="Antonie Van Leeuwenhoek">
        <title>Actinoplanes hulinensis sp. nov., a novel actinomycete isolated from soybean root (Glycine max (L.) Merr).</title>
        <authorList>
            <person name="Shen Y."/>
            <person name="Liu C."/>
            <person name="Wang X."/>
            <person name="Zhao J."/>
            <person name="Jia F."/>
            <person name="Zhang Y."/>
            <person name="Wang L."/>
            <person name="Yang D."/>
            <person name="Xiang W."/>
        </authorList>
    </citation>
    <scope>NUCLEOTIDE SEQUENCE [LARGE SCALE GENOMIC DNA]</scope>
    <source>
        <strain evidence="2 3">NEAU-M9</strain>
    </source>
</reference>
<feature type="compositionally biased region" description="Polar residues" evidence="1">
    <location>
        <begin position="1"/>
        <end position="14"/>
    </location>
</feature>
<feature type="region of interest" description="Disordered" evidence="1">
    <location>
        <begin position="1"/>
        <end position="20"/>
    </location>
</feature>
<dbReference type="Proteomes" id="UP001519863">
    <property type="component" value="Unassembled WGS sequence"/>
</dbReference>
<evidence type="ECO:0000256" key="1">
    <source>
        <dbReference type="SAM" id="MobiDB-lite"/>
    </source>
</evidence>